<sequence length="163" mass="18056">MNGKFRAAIATVPIEQYAFQGQLPLCLAHSALPALEALKPQADEVWSDGQHEVLTFHYAGHAVNVTFRCSGTYLFDSIDVWADCSDCGEIAIRTPEGLFLHATGAGAKLEPFELTDELVYLLPNAVTVHYHKHEQQWMLTKIAGSFRNYEDTRASLQMIMSAG</sequence>
<organism evidence="1 2">
    <name type="scientific">Paenibacillus wenxiniae</name>
    <dbReference type="NCBI Taxonomy" id="1636843"/>
    <lineage>
        <taxon>Bacteria</taxon>
        <taxon>Bacillati</taxon>
        <taxon>Bacillota</taxon>
        <taxon>Bacilli</taxon>
        <taxon>Bacillales</taxon>
        <taxon>Paenibacillaceae</taxon>
        <taxon>Paenibacillus</taxon>
    </lineage>
</organism>
<accession>A0ABW4RMP6</accession>
<reference evidence="2" key="1">
    <citation type="journal article" date="2019" name="Int. J. Syst. Evol. Microbiol.">
        <title>The Global Catalogue of Microorganisms (GCM) 10K type strain sequencing project: providing services to taxonomists for standard genome sequencing and annotation.</title>
        <authorList>
            <consortium name="The Broad Institute Genomics Platform"/>
            <consortium name="The Broad Institute Genome Sequencing Center for Infectious Disease"/>
            <person name="Wu L."/>
            <person name="Ma J."/>
        </authorList>
    </citation>
    <scope>NUCLEOTIDE SEQUENCE [LARGE SCALE GENOMIC DNA]</scope>
    <source>
        <strain evidence="2">CCUG 54950</strain>
    </source>
</reference>
<protein>
    <submittedName>
        <fullName evidence="1">Uncharacterized protein</fullName>
    </submittedName>
</protein>
<name>A0ABW4RMP6_9BACL</name>
<proteinExistence type="predicted"/>
<comment type="caution">
    <text evidence="1">The sequence shown here is derived from an EMBL/GenBank/DDBJ whole genome shotgun (WGS) entry which is preliminary data.</text>
</comment>
<gene>
    <name evidence="1" type="ORF">ACFSC9_18125</name>
</gene>
<dbReference type="Proteomes" id="UP001597233">
    <property type="component" value="Unassembled WGS sequence"/>
</dbReference>
<evidence type="ECO:0000313" key="2">
    <source>
        <dbReference type="Proteomes" id="UP001597233"/>
    </source>
</evidence>
<dbReference type="EMBL" id="JBHUEH010000023">
    <property type="protein sequence ID" value="MFD1887417.1"/>
    <property type="molecule type" value="Genomic_DNA"/>
</dbReference>
<evidence type="ECO:0000313" key="1">
    <source>
        <dbReference type="EMBL" id="MFD1887417.1"/>
    </source>
</evidence>
<dbReference type="RefSeq" id="WP_347325098.1">
    <property type="nucleotide sequence ID" value="NZ_JBCGUH010000005.1"/>
</dbReference>
<keyword evidence="2" id="KW-1185">Reference proteome</keyword>